<gene>
    <name evidence="2" type="ORF">AS030_03065</name>
</gene>
<dbReference type="PANTHER" id="PTHR38011:SF2">
    <property type="entry name" value="BIFUNCTIONAL DEAMINASE-REDUCTASE DOMAIN PROTEIN"/>
    <property type="match status" value="1"/>
</dbReference>
<evidence type="ECO:0000313" key="3">
    <source>
        <dbReference type="Proteomes" id="UP000054099"/>
    </source>
</evidence>
<dbReference type="Gene3D" id="3.40.430.10">
    <property type="entry name" value="Dihydrofolate Reductase, subunit A"/>
    <property type="match status" value="1"/>
</dbReference>
<evidence type="ECO:0000259" key="1">
    <source>
        <dbReference type="Pfam" id="PF01872"/>
    </source>
</evidence>
<dbReference type="InterPro" id="IPR024072">
    <property type="entry name" value="DHFR-like_dom_sf"/>
</dbReference>
<sequence length="201" mass="22294">MGKLVVHMFMTLDGVIQSPGGIDEDREGGFGYGGWQAPYVNAEAGKLIAADYARLDALLIGRKTYEIFAPYWQQAPDTNPFTKLFNEKPKYVASRTLTSVDWNNSNLLDGDVATSVPLLKERYSEVHVAGSSDLLQTLLRHELIDRMNIWQFPVLLGKGKRFFDSGTIPAALQLLESRTFSSGSVLLRYKVAGKPTFSNMG</sequence>
<dbReference type="EMBL" id="LNQN01000001">
    <property type="protein sequence ID" value="KSU84541.1"/>
    <property type="molecule type" value="Genomic_DNA"/>
</dbReference>
<accession>A0A0V8JC33</accession>
<dbReference type="Pfam" id="PF01872">
    <property type="entry name" value="RibD_C"/>
    <property type="match status" value="1"/>
</dbReference>
<evidence type="ECO:0000313" key="2">
    <source>
        <dbReference type="EMBL" id="KSU84541.1"/>
    </source>
</evidence>
<keyword evidence="3" id="KW-1185">Reference proteome</keyword>
<feature type="domain" description="Bacterial bifunctional deaminase-reductase C-terminal" evidence="1">
    <location>
        <begin position="3"/>
        <end position="185"/>
    </location>
</feature>
<protein>
    <submittedName>
        <fullName evidence="2">Deaminase</fullName>
    </submittedName>
</protein>
<dbReference type="GO" id="GO:0009231">
    <property type="term" value="P:riboflavin biosynthetic process"/>
    <property type="evidence" value="ECO:0007669"/>
    <property type="project" value="InterPro"/>
</dbReference>
<organism evidence="2 3">
    <name type="scientific">Fictibacillus enclensis</name>
    <dbReference type="NCBI Taxonomy" id="1017270"/>
    <lineage>
        <taxon>Bacteria</taxon>
        <taxon>Bacillati</taxon>
        <taxon>Bacillota</taxon>
        <taxon>Bacilli</taxon>
        <taxon>Bacillales</taxon>
        <taxon>Fictibacillaceae</taxon>
        <taxon>Fictibacillus</taxon>
    </lineage>
</organism>
<dbReference type="GO" id="GO:0008703">
    <property type="term" value="F:5-amino-6-(5-phosphoribosylamino)uracil reductase activity"/>
    <property type="evidence" value="ECO:0007669"/>
    <property type="project" value="InterPro"/>
</dbReference>
<dbReference type="AlphaFoldDB" id="A0A0V8JC33"/>
<dbReference type="OrthoDB" id="195113at2"/>
<dbReference type="PANTHER" id="PTHR38011">
    <property type="entry name" value="DIHYDROFOLATE REDUCTASE FAMILY PROTEIN (AFU_ORTHOLOGUE AFUA_8G06820)"/>
    <property type="match status" value="1"/>
</dbReference>
<reference evidence="2 3" key="1">
    <citation type="journal article" date="2014" name="Antonie Van Leeuwenhoek">
        <title>Fictibacillus enclensis sp. nov., isolated from marine sediment.</title>
        <authorList>
            <person name="Dastager S.G."/>
            <person name="Mawlankar R."/>
            <person name="Srinivasan K."/>
            <person name="Tang S.K."/>
            <person name="Lee J.C."/>
            <person name="Ramana V.V."/>
            <person name="Shouche Y.S."/>
        </authorList>
    </citation>
    <scope>NUCLEOTIDE SEQUENCE [LARGE SCALE GENOMIC DNA]</scope>
    <source>
        <strain evidence="2 3">NIO-1003</strain>
    </source>
</reference>
<dbReference type="SUPFAM" id="SSF53597">
    <property type="entry name" value="Dihydrofolate reductase-like"/>
    <property type="match status" value="1"/>
</dbReference>
<dbReference type="InterPro" id="IPR050765">
    <property type="entry name" value="Riboflavin_Biosynth_HTPR"/>
</dbReference>
<dbReference type="InterPro" id="IPR002734">
    <property type="entry name" value="RibDG_C"/>
</dbReference>
<comment type="caution">
    <text evidence="2">The sequence shown here is derived from an EMBL/GenBank/DDBJ whole genome shotgun (WGS) entry which is preliminary data.</text>
</comment>
<proteinExistence type="predicted"/>
<name>A0A0V8JC33_9BACL</name>
<dbReference type="RefSeq" id="WP_061968255.1">
    <property type="nucleotide sequence ID" value="NZ_FMAV01000001.1"/>
</dbReference>
<dbReference type="Proteomes" id="UP000054099">
    <property type="component" value="Unassembled WGS sequence"/>
</dbReference>